<comment type="similarity">
    <text evidence="6">Belongs to the ABC-4 integral membrane protein family.</text>
</comment>
<keyword evidence="5 7" id="KW-0472">Membrane</keyword>
<feature type="transmembrane region" description="Helical" evidence="7">
    <location>
        <begin position="360"/>
        <end position="386"/>
    </location>
</feature>
<keyword evidence="4 7" id="KW-1133">Transmembrane helix</keyword>
<dbReference type="GO" id="GO:0005886">
    <property type="term" value="C:plasma membrane"/>
    <property type="evidence" value="ECO:0007669"/>
    <property type="project" value="UniProtKB-SubCell"/>
</dbReference>
<evidence type="ECO:0000259" key="9">
    <source>
        <dbReference type="Pfam" id="PF12704"/>
    </source>
</evidence>
<dbReference type="STRING" id="698762.SAMN00808754_0189"/>
<evidence type="ECO:0000256" key="7">
    <source>
        <dbReference type="SAM" id="Phobius"/>
    </source>
</evidence>
<dbReference type="Proteomes" id="UP000192569">
    <property type="component" value="Chromosome I"/>
</dbReference>
<keyword evidence="11" id="KW-1185">Reference proteome</keyword>
<dbReference type="EMBL" id="LT838272">
    <property type="protein sequence ID" value="SMB89630.1"/>
    <property type="molecule type" value="Genomic_DNA"/>
</dbReference>
<dbReference type="Pfam" id="PF02687">
    <property type="entry name" value="FtsX"/>
    <property type="match status" value="1"/>
</dbReference>
<sequence length="403" mass="43128">MVFLTAFQMAWRSILAHKLRSSLTMLGIIIGVMAVIVMVALSQGARARVTERIASMGSNLLVIMPGYSTGPVRGATVTTRLTHDDAQAIARLPMVKYVAPEVSTEATVAYGNQTWTATVSGTTPSLQAIRDWPLEVGEFFTEADVTNMSMVAVIGRTVADNLFPPGTNPVGSRIQIKGLSFTVIGVLTSKGASMGGMDQDNYIYVPLTTAQQRLVGTKYVRLINVQAEEAEALPALQEAITILLRQRHHLAPNVPDDFTIRNMAAVLSAIEDTTRIMTFLLGGIAAVSLVVGGIGIMNIMLVSVTERTREIGIRMAVGATPSDILIQFLVEAFVLSISGGIIGVGIGWGTTHLLSYLSGWNMVLVPWVIALAMGFAAAVGIFFGYYPAKRAASANPIEALRFE</sequence>
<comment type="subcellular location">
    <subcellularLocation>
        <location evidence="1">Cell membrane</location>
        <topology evidence="1">Multi-pass membrane protein</topology>
    </subcellularLocation>
</comment>
<dbReference type="InterPro" id="IPR025857">
    <property type="entry name" value="MacB_PCD"/>
</dbReference>
<evidence type="ECO:0000256" key="4">
    <source>
        <dbReference type="ARBA" id="ARBA00022989"/>
    </source>
</evidence>
<organism evidence="10 11">
    <name type="scientific">Thermanaeromonas toyohensis ToBE</name>
    <dbReference type="NCBI Taxonomy" id="698762"/>
    <lineage>
        <taxon>Bacteria</taxon>
        <taxon>Bacillati</taxon>
        <taxon>Bacillota</taxon>
        <taxon>Clostridia</taxon>
        <taxon>Neomoorellales</taxon>
        <taxon>Neomoorellaceae</taxon>
        <taxon>Thermanaeromonas</taxon>
    </lineage>
</organism>
<dbReference type="PANTHER" id="PTHR30572">
    <property type="entry name" value="MEMBRANE COMPONENT OF TRANSPORTER-RELATED"/>
    <property type="match status" value="1"/>
</dbReference>
<gene>
    <name evidence="10" type="ORF">SAMN00808754_0189</name>
</gene>
<protein>
    <submittedName>
        <fullName evidence="10">Putative ABC transport system permease protein</fullName>
    </submittedName>
</protein>
<evidence type="ECO:0000313" key="11">
    <source>
        <dbReference type="Proteomes" id="UP000192569"/>
    </source>
</evidence>
<evidence type="ECO:0000256" key="6">
    <source>
        <dbReference type="ARBA" id="ARBA00038076"/>
    </source>
</evidence>
<feature type="domain" description="MacB-like periplasmic core" evidence="9">
    <location>
        <begin position="21"/>
        <end position="241"/>
    </location>
</feature>
<keyword evidence="3 7" id="KW-0812">Transmembrane</keyword>
<feature type="transmembrane region" description="Helical" evidence="7">
    <location>
        <begin position="324"/>
        <end position="348"/>
    </location>
</feature>
<evidence type="ECO:0000256" key="1">
    <source>
        <dbReference type="ARBA" id="ARBA00004651"/>
    </source>
</evidence>
<dbReference type="AlphaFoldDB" id="A0A1W1V8U7"/>
<name>A0A1W1V8U7_9FIRM</name>
<dbReference type="GO" id="GO:0022857">
    <property type="term" value="F:transmembrane transporter activity"/>
    <property type="evidence" value="ECO:0007669"/>
    <property type="project" value="TreeGrafter"/>
</dbReference>
<evidence type="ECO:0000256" key="5">
    <source>
        <dbReference type="ARBA" id="ARBA00023136"/>
    </source>
</evidence>
<dbReference type="Pfam" id="PF12704">
    <property type="entry name" value="MacB_PCD"/>
    <property type="match status" value="1"/>
</dbReference>
<dbReference type="InterPro" id="IPR003838">
    <property type="entry name" value="ABC3_permease_C"/>
</dbReference>
<keyword evidence="2" id="KW-1003">Cell membrane</keyword>
<evidence type="ECO:0000256" key="2">
    <source>
        <dbReference type="ARBA" id="ARBA00022475"/>
    </source>
</evidence>
<evidence type="ECO:0000313" key="10">
    <source>
        <dbReference type="EMBL" id="SMB89630.1"/>
    </source>
</evidence>
<feature type="transmembrane region" description="Helical" evidence="7">
    <location>
        <begin position="21"/>
        <end position="41"/>
    </location>
</feature>
<feature type="transmembrane region" description="Helical" evidence="7">
    <location>
        <begin position="276"/>
        <end position="303"/>
    </location>
</feature>
<evidence type="ECO:0000259" key="8">
    <source>
        <dbReference type="Pfam" id="PF02687"/>
    </source>
</evidence>
<dbReference type="InterPro" id="IPR050250">
    <property type="entry name" value="Macrolide_Exporter_MacB"/>
</dbReference>
<reference evidence="10 11" key="1">
    <citation type="submission" date="2017-04" db="EMBL/GenBank/DDBJ databases">
        <authorList>
            <person name="Afonso C.L."/>
            <person name="Miller P.J."/>
            <person name="Scott M.A."/>
            <person name="Spackman E."/>
            <person name="Goraichik I."/>
            <person name="Dimitrov K.M."/>
            <person name="Suarez D.L."/>
            <person name="Swayne D.E."/>
        </authorList>
    </citation>
    <scope>NUCLEOTIDE SEQUENCE [LARGE SCALE GENOMIC DNA]</scope>
    <source>
        <strain evidence="10 11">ToBE</strain>
    </source>
</reference>
<proteinExistence type="inferred from homology"/>
<accession>A0A1W1V8U7</accession>
<dbReference type="PANTHER" id="PTHR30572:SF4">
    <property type="entry name" value="ABC TRANSPORTER PERMEASE YTRF"/>
    <property type="match status" value="1"/>
</dbReference>
<feature type="domain" description="ABC3 transporter permease C-terminal" evidence="8">
    <location>
        <begin position="284"/>
        <end position="396"/>
    </location>
</feature>
<evidence type="ECO:0000256" key="3">
    <source>
        <dbReference type="ARBA" id="ARBA00022692"/>
    </source>
</evidence>